<keyword evidence="9" id="KW-1185">Reference proteome</keyword>
<accession>A0A6A2X301</accession>
<dbReference type="Proteomes" id="UP000436088">
    <property type="component" value="Unassembled WGS sequence"/>
</dbReference>
<organism evidence="8 9">
    <name type="scientific">Hibiscus syriacus</name>
    <name type="common">Rose of Sharon</name>
    <dbReference type="NCBI Taxonomy" id="106335"/>
    <lineage>
        <taxon>Eukaryota</taxon>
        <taxon>Viridiplantae</taxon>
        <taxon>Streptophyta</taxon>
        <taxon>Embryophyta</taxon>
        <taxon>Tracheophyta</taxon>
        <taxon>Spermatophyta</taxon>
        <taxon>Magnoliopsida</taxon>
        <taxon>eudicotyledons</taxon>
        <taxon>Gunneridae</taxon>
        <taxon>Pentapetalae</taxon>
        <taxon>rosids</taxon>
        <taxon>malvids</taxon>
        <taxon>Malvales</taxon>
        <taxon>Malvaceae</taxon>
        <taxon>Malvoideae</taxon>
        <taxon>Hibiscus</taxon>
    </lineage>
</organism>
<dbReference type="Pfam" id="PF08137">
    <property type="entry name" value="DVL"/>
    <property type="match status" value="1"/>
</dbReference>
<name>A0A6A2X301_HIBSY</name>
<keyword evidence="3" id="KW-1003">Cell membrane</keyword>
<evidence type="ECO:0000313" key="9">
    <source>
        <dbReference type="Proteomes" id="UP000436088"/>
    </source>
</evidence>
<keyword evidence="4" id="KW-0812">Transmembrane</keyword>
<keyword evidence="6" id="KW-0472">Membrane</keyword>
<evidence type="ECO:0000256" key="1">
    <source>
        <dbReference type="ARBA" id="ARBA00004162"/>
    </source>
</evidence>
<keyword evidence="5" id="KW-1133">Transmembrane helix</keyword>
<evidence type="ECO:0000256" key="4">
    <source>
        <dbReference type="ARBA" id="ARBA00022692"/>
    </source>
</evidence>
<reference evidence="8" key="1">
    <citation type="submission" date="2019-09" db="EMBL/GenBank/DDBJ databases">
        <title>Draft genome information of white flower Hibiscus syriacus.</title>
        <authorList>
            <person name="Kim Y.-M."/>
        </authorList>
    </citation>
    <scope>NUCLEOTIDE SEQUENCE [LARGE SCALE GENOMIC DNA]</scope>
    <source>
        <strain evidence="8">YM2019G1</strain>
    </source>
</reference>
<dbReference type="GO" id="GO:0016853">
    <property type="term" value="F:isomerase activity"/>
    <property type="evidence" value="ECO:0007669"/>
    <property type="project" value="UniProtKB-KW"/>
</dbReference>
<comment type="subcellular location">
    <subcellularLocation>
        <location evidence="1">Cell membrane</location>
        <topology evidence="1">Single-pass membrane protein</topology>
    </subcellularLocation>
</comment>
<comment type="similarity">
    <text evidence="7">Belongs to the DVL/RTFL small polypeptides family.</text>
</comment>
<evidence type="ECO:0000256" key="6">
    <source>
        <dbReference type="ARBA" id="ARBA00023136"/>
    </source>
</evidence>
<dbReference type="GO" id="GO:0008285">
    <property type="term" value="P:negative regulation of cell population proliferation"/>
    <property type="evidence" value="ECO:0007669"/>
    <property type="project" value="InterPro"/>
</dbReference>
<protein>
    <submittedName>
        <fullName evidence="8">Peptidyl-prolyl cis-trans isomerase FKBP20-1-like isoform X1</fullName>
    </submittedName>
</protein>
<evidence type="ECO:0000256" key="7">
    <source>
        <dbReference type="ARBA" id="ARBA00024340"/>
    </source>
</evidence>
<dbReference type="InterPro" id="IPR051525">
    <property type="entry name" value="DVL_RTFL_regulatory"/>
</dbReference>
<dbReference type="EMBL" id="VEPZ02001530">
    <property type="protein sequence ID" value="KAE8669282.1"/>
    <property type="molecule type" value="Genomic_DNA"/>
</dbReference>
<dbReference type="PANTHER" id="PTHR33102">
    <property type="entry name" value="DVL19-RELATED-RELATED"/>
    <property type="match status" value="1"/>
</dbReference>
<dbReference type="GO" id="GO:0048367">
    <property type="term" value="P:shoot system development"/>
    <property type="evidence" value="ECO:0007669"/>
    <property type="project" value="UniProtKB-ARBA"/>
</dbReference>
<proteinExistence type="inferred from homology"/>
<evidence type="ECO:0000256" key="2">
    <source>
        <dbReference type="ARBA" id="ARBA00022473"/>
    </source>
</evidence>
<sequence>MDSSSSTTAQPRSFYLDEKWKLSKRESLSSSSYSSSFTARSRQRCAFTRKCAKFVKKQRARFYIMRRCVAMLVCWRDFADS</sequence>
<evidence type="ECO:0000256" key="3">
    <source>
        <dbReference type="ARBA" id="ARBA00022475"/>
    </source>
</evidence>
<evidence type="ECO:0000313" key="8">
    <source>
        <dbReference type="EMBL" id="KAE8669282.1"/>
    </source>
</evidence>
<dbReference type="GO" id="GO:0005886">
    <property type="term" value="C:plasma membrane"/>
    <property type="evidence" value="ECO:0007669"/>
    <property type="project" value="UniProtKB-SubCell"/>
</dbReference>
<evidence type="ECO:0000256" key="5">
    <source>
        <dbReference type="ARBA" id="ARBA00022989"/>
    </source>
</evidence>
<dbReference type="AlphaFoldDB" id="A0A6A2X301"/>
<comment type="caution">
    <text evidence="8">The sequence shown here is derived from an EMBL/GenBank/DDBJ whole genome shotgun (WGS) entry which is preliminary data.</text>
</comment>
<dbReference type="OrthoDB" id="1886376at2759"/>
<gene>
    <name evidence="8" type="ORF">F3Y22_tig00112249pilonHSYRG00170</name>
</gene>
<dbReference type="InterPro" id="IPR012552">
    <property type="entry name" value="DVL"/>
</dbReference>
<keyword evidence="2" id="KW-0217">Developmental protein</keyword>